<dbReference type="GO" id="GO:0031418">
    <property type="term" value="F:L-ascorbic acid binding"/>
    <property type="evidence" value="ECO:0007669"/>
    <property type="project" value="UniProtKB-KW"/>
</dbReference>
<evidence type="ECO:0000256" key="4">
    <source>
        <dbReference type="ARBA" id="ARBA00022964"/>
    </source>
</evidence>
<dbReference type="EMBL" id="JAZBJZ010000007">
    <property type="protein sequence ID" value="MEE3715760.1"/>
    <property type="molecule type" value="Genomic_DNA"/>
</dbReference>
<dbReference type="PANTHER" id="PTHR12907">
    <property type="entry name" value="EGL NINE HOMOLOG-RELATED"/>
    <property type="match status" value="1"/>
</dbReference>
<dbReference type="InterPro" id="IPR044862">
    <property type="entry name" value="Pro_4_hyd_alph_FE2OG_OXY"/>
</dbReference>
<dbReference type="PROSITE" id="PS51471">
    <property type="entry name" value="FE2OG_OXY"/>
    <property type="match status" value="1"/>
</dbReference>
<keyword evidence="3" id="KW-0847">Vitamin C</keyword>
<name>A0AAW9PQL3_9CYAN</name>
<evidence type="ECO:0000256" key="2">
    <source>
        <dbReference type="ARBA" id="ARBA00022723"/>
    </source>
</evidence>
<dbReference type="InterPro" id="IPR005123">
    <property type="entry name" value="Oxoglu/Fe-dep_dioxygenase_dom"/>
</dbReference>
<evidence type="ECO:0000313" key="8">
    <source>
        <dbReference type="EMBL" id="MEE3715760.1"/>
    </source>
</evidence>
<evidence type="ECO:0000256" key="3">
    <source>
        <dbReference type="ARBA" id="ARBA00022896"/>
    </source>
</evidence>
<evidence type="ECO:0000313" key="9">
    <source>
        <dbReference type="Proteomes" id="UP001333818"/>
    </source>
</evidence>
<reference evidence="8" key="1">
    <citation type="submission" date="2024-01" db="EMBL/GenBank/DDBJ databases">
        <title>Bank of Algae and Cyanobacteria of the Azores (BACA) strain genomes.</title>
        <authorList>
            <person name="Luz R."/>
            <person name="Cordeiro R."/>
            <person name="Fonseca A."/>
            <person name="Goncalves V."/>
        </authorList>
    </citation>
    <scope>NUCLEOTIDE SEQUENCE</scope>
    <source>
        <strain evidence="8">BACA0141</strain>
    </source>
</reference>
<protein>
    <submittedName>
        <fullName evidence="8">2OG-Fe(II) oxygenase</fullName>
    </submittedName>
</protein>
<dbReference type="PANTHER" id="PTHR12907:SF26">
    <property type="entry name" value="HIF PROLYL HYDROXYLASE, ISOFORM C"/>
    <property type="match status" value="1"/>
</dbReference>
<accession>A0AAW9PQL3</accession>
<organism evidence="8 9">
    <name type="scientific">Tumidithrix elongata BACA0141</name>
    <dbReference type="NCBI Taxonomy" id="2716417"/>
    <lineage>
        <taxon>Bacteria</taxon>
        <taxon>Bacillati</taxon>
        <taxon>Cyanobacteriota</taxon>
        <taxon>Cyanophyceae</taxon>
        <taxon>Pseudanabaenales</taxon>
        <taxon>Pseudanabaenaceae</taxon>
        <taxon>Tumidithrix</taxon>
        <taxon>Tumidithrix elongata</taxon>
    </lineage>
</organism>
<evidence type="ECO:0000256" key="5">
    <source>
        <dbReference type="ARBA" id="ARBA00023002"/>
    </source>
</evidence>
<dbReference type="GO" id="GO:0016705">
    <property type="term" value="F:oxidoreductase activity, acting on paired donors, with incorporation or reduction of molecular oxygen"/>
    <property type="evidence" value="ECO:0007669"/>
    <property type="project" value="InterPro"/>
</dbReference>
<dbReference type="GO" id="GO:0005506">
    <property type="term" value="F:iron ion binding"/>
    <property type="evidence" value="ECO:0007669"/>
    <property type="project" value="InterPro"/>
</dbReference>
<dbReference type="GO" id="GO:0051213">
    <property type="term" value="F:dioxygenase activity"/>
    <property type="evidence" value="ECO:0007669"/>
    <property type="project" value="UniProtKB-KW"/>
</dbReference>
<dbReference type="Proteomes" id="UP001333818">
    <property type="component" value="Unassembled WGS sequence"/>
</dbReference>
<proteinExistence type="predicted"/>
<keyword evidence="6" id="KW-0408">Iron</keyword>
<dbReference type="SMART" id="SM00702">
    <property type="entry name" value="P4Hc"/>
    <property type="match status" value="1"/>
</dbReference>
<dbReference type="InterPro" id="IPR051559">
    <property type="entry name" value="HIF_prolyl_hydroxylases"/>
</dbReference>
<gene>
    <name evidence="8" type="ORF">V2H45_03250</name>
</gene>
<keyword evidence="5" id="KW-0560">Oxidoreductase</keyword>
<dbReference type="AlphaFoldDB" id="A0AAW9PQL3"/>
<keyword evidence="2" id="KW-0479">Metal-binding</keyword>
<evidence type="ECO:0000259" key="7">
    <source>
        <dbReference type="PROSITE" id="PS51471"/>
    </source>
</evidence>
<evidence type="ECO:0000256" key="1">
    <source>
        <dbReference type="ARBA" id="ARBA00001961"/>
    </source>
</evidence>
<comment type="caution">
    <text evidence="8">The sequence shown here is derived from an EMBL/GenBank/DDBJ whole genome shotgun (WGS) entry which is preliminary data.</text>
</comment>
<comment type="cofactor">
    <cofactor evidence="1">
        <name>L-ascorbate</name>
        <dbReference type="ChEBI" id="CHEBI:38290"/>
    </cofactor>
</comment>
<keyword evidence="4" id="KW-0223">Dioxygenase</keyword>
<sequence length="372" mass="42633">MSTKKTTPPPKSIQESDLGKVENLVRQLDAVKHIADSGYWLTTEELSMLLGLDSATTASFVYKKESYGFAWRNFDCTLMRRQDKLSFWSIRSQTSQTLEFQNLNSLEVESDRIPIPSPENLVILPSHLQNTSAEMEPPQNHVVKLSQGNGLVLPTQASYNQNQESNQHQESQEAESGIIPTVYAQIDNLLTWNQLRQLFKYVIDQEPNFVPTTNSANDPFYRRSMYLFSFPEFARMMIDRVRSIMPHIISHLDIQNFTVGDIEAQLTAHNDGNYYKIHNDNGSPDCANRELTYVYYFHREPKAFSGGELVLYDSVIKDGYLVGAKSFKTIQPRNNTIVFFPSRCMHEVLPVVCPSKAFADSRFTINGWVRHR</sequence>
<keyword evidence="9" id="KW-1185">Reference proteome</keyword>
<dbReference type="RefSeq" id="WP_330482183.1">
    <property type="nucleotide sequence ID" value="NZ_JAZBJZ010000007.1"/>
</dbReference>
<dbReference type="InterPro" id="IPR006620">
    <property type="entry name" value="Pro_4_hyd_alph"/>
</dbReference>
<dbReference type="Gene3D" id="2.60.120.620">
    <property type="entry name" value="q2cbj1_9rhob like domain"/>
    <property type="match status" value="1"/>
</dbReference>
<evidence type="ECO:0000256" key="6">
    <source>
        <dbReference type="ARBA" id="ARBA00023004"/>
    </source>
</evidence>
<dbReference type="Pfam" id="PF13640">
    <property type="entry name" value="2OG-FeII_Oxy_3"/>
    <property type="match status" value="1"/>
</dbReference>
<feature type="domain" description="Fe2OG dioxygenase" evidence="7">
    <location>
        <begin position="247"/>
        <end position="371"/>
    </location>
</feature>